<evidence type="ECO:0000313" key="2">
    <source>
        <dbReference type="Proteomes" id="UP000594454"/>
    </source>
</evidence>
<dbReference type="InParanoid" id="A0A7R8YQX3"/>
<accession>A0A7R8YQX3</accession>
<name>A0A7R8YQX3_HERIL</name>
<gene>
    <name evidence="1" type="ORF">HERILL_LOCUS4942</name>
</gene>
<evidence type="ECO:0000313" key="1">
    <source>
        <dbReference type="EMBL" id="CAD7081856.1"/>
    </source>
</evidence>
<sequence length="107" mass="11817">MSDRSEGTPEIQLVDSPMRFVEFPEPGKNVFDEHNMFALKVILHDVVGSPVPLRKTLVKYKCAASLIELPGSLRRIETTSVGGETVGTFKGHMTVIHTEKGLNILIL</sequence>
<keyword evidence="2" id="KW-1185">Reference proteome</keyword>
<proteinExistence type="predicted"/>
<organism evidence="1 2">
    <name type="scientific">Hermetia illucens</name>
    <name type="common">Black soldier fly</name>
    <dbReference type="NCBI Taxonomy" id="343691"/>
    <lineage>
        <taxon>Eukaryota</taxon>
        <taxon>Metazoa</taxon>
        <taxon>Ecdysozoa</taxon>
        <taxon>Arthropoda</taxon>
        <taxon>Hexapoda</taxon>
        <taxon>Insecta</taxon>
        <taxon>Pterygota</taxon>
        <taxon>Neoptera</taxon>
        <taxon>Endopterygota</taxon>
        <taxon>Diptera</taxon>
        <taxon>Brachycera</taxon>
        <taxon>Stratiomyomorpha</taxon>
        <taxon>Stratiomyidae</taxon>
        <taxon>Hermetiinae</taxon>
        <taxon>Hermetia</taxon>
    </lineage>
</organism>
<protein>
    <submittedName>
        <fullName evidence="1">Uncharacterized protein</fullName>
    </submittedName>
</protein>
<reference evidence="1 2" key="1">
    <citation type="submission" date="2020-11" db="EMBL/GenBank/DDBJ databases">
        <authorList>
            <person name="Wallbank WR R."/>
            <person name="Pardo Diaz C."/>
            <person name="Kozak K."/>
            <person name="Martin S."/>
            <person name="Jiggins C."/>
            <person name="Moest M."/>
            <person name="Warren A I."/>
            <person name="Generalovic N T."/>
            <person name="Byers J.R.P. K."/>
            <person name="Montejo-Kovacevich G."/>
            <person name="Yen C E."/>
        </authorList>
    </citation>
    <scope>NUCLEOTIDE SEQUENCE [LARGE SCALE GENOMIC DNA]</scope>
</reference>
<dbReference type="Proteomes" id="UP000594454">
    <property type="component" value="Chromosome 2"/>
</dbReference>
<dbReference type="AlphaFoldDB" id="A0A7R8YQX3"/>
<dbReference type="EMBL" id="LR899010">
    <property type="protein sequence ID" value="CAD7081856.1"/>
    <property type="molecule type" value="Genomic_DNA"/>
</dbReference>